<dbReference type="EMBL" id="JARK01000416">
    <property type="protein sequence ID" value="EYC37184.1"/>
    <property type="molecule type" value="Genomic_DNA"/>
</dbReference>
<comment type="caution">
    <text evidence="1">The sequence shown here is derived from an EMBL/GenBank/DDBJ whole genome shotgun (WGS) entry which is preliminary data.</text>
</comment>
<proteinExistence type="predicted"/>
<dbReference type="Proteomes" id="UP000024635">
    <property type="component" value="Unassembled WGS sequence"/>
</dbReference>
<reference evidence="2" key="1">
    <citation type="journal article" date="2015" name="Nat. Genet.">
        <title>The genome and transcriptome of the zoonotic hookworm Ancylostoma ceylanicum identify infection-specific gene families.</title>
        <authorList>
            <person name="Schwarz E.M."/>
            <person name="Hu Y."/>
            <person name="Antoshechkin I."/>
            <person name="Miller M.M."/>
            <person name="Sternberg P.W."/>
            <person name="Aroian R.V."/>
        </authorList>
    </citation>
    <scope>NUCLEOTIDE SEQUENCE</scope>
    <source>
        <strain evidence="2">HY135</strain>
    </source>
</reference>
<name>A0A016WBI1_9BILA</name>
<evidence type="ECO:0000313" key="2">
    <source>
        <dbReference type="Proteomes" id="UP000024635"/>
    </source>
</evidence>
<protein>
    <submittedName>
        <fullName evidence="1">Uncharacterized protein</fullName>
    </submittedName>
</protein>
<dbReference type="AlphaFoldDB" id="A0A016WBI1"/>
<evidence type="ECO:0000313" key="1">
    <source>
        <dbReference type="EMBL" id="EYC37184.1"/>
    </source>
</evidence>
<organism evidence="1 2">
    <name type="scientific">Ancylostoma ceylanicum</name>
    <dbReference type="NCBI Taxonomy" id="53326"/>
    <lineage>
        <taxon>Eukaryota</taxon>
        <taxon>Metazoa</taxon>
        <taxon>Ecdysozoa</taxon>
        <taxon>Nematoda</taxon>
        <taxon>Chromadorea</taxon>
        <taxon>Rhabditida</taxon>
        <taxon>Rhabditina</taxon>
        <taxon>Rhabditomorpha</taxon>
        <taxon>Strongyloidea</taxon>
        <taxon>Ancylostomatidae</taxon>
        <taxon>Ancylostomatinae</taxon>
        <taxon>Ancylostoma</taxon>
    </lineage>
</organism>
<accession>A0A016WBI1</accession>
<sequence length="121" mass="14704">MDEEEHRYKTRQYIKYKIIIQFQGNHGRIRDDHYQKKKKRESDTSFCSGHESTIPQRKRRLDFKQSTILLSTKNYRISTRRDSRRFTYMSTPPNFSTLNPLKIIPAASMLRKSTKRWNNFQ</sequence>
<gene>
    <name evidence="1" type="primary">Acey_s0816.g2501</name>
    <name evidence="1" type="ORF">Y032_0816g2501</name>
</gene>
<keyword evidence="2" id="KW-1185">Reference proteome</keyword>